<dbReference type="Pfam" id="PF19777">
    <property type="entry name" value="DUF6263"/>
    <property type="match status" value="1"/>
</dbReference>
<comment type="caution">
    <text evidence="1">The sequence shown here is derived from an EMBL/GenBank/DDBJ whole genome shotgun (WGS) entry which is preliminary data.</text>
</comment>
<name>A0A418KR87_9ACTN</name>
<evidence type="ECO:0000313" key="1">
    <source>
        <dbReference type="EMBL" id="RIQ22879.1"/>
    </source>
</evidence>
<evidence type="ECO:0000313" key="2">
    <source>
        <dbReference type="Proteomes" id="UP000284057"/>
    </source>
</evidence>
<accession>A0A418KR87</accession>
<keyword evidence="2" id="KW-1185">Reference proteome</keyword>
<dbReference type="InterPro" id="IPR046230">
    <property type="entry name" value="DUF6263"/>
</dbReference>
<protein>
    <submittedName>
        <fullName evidence="1">Uncharacterized protein</fullName>
    </submittedName>
</protein>
<proteinExistence type="predicted"/>
<organism evidence="1 2">
    <name type="scientific">Jiangella rhizosphaerae</name>
    <dbReference type="NCBI Taxonomy" id="2293569"/>
    <lineage>
        <taxon>Bacteria</taxon>
        <taxon>Bacillati</taxon>
        <taxon>Actinomycetota</taxon>
        <taxon>Actinomycetes</taxon>
        <taxon>Jiangellales</taxon>
        <taxon>Jiangellaceae</taxon>
        <taxon>Jiangella</taxon>
    </lineage>
</organism>
<dbReference type="EMBL" id="QUAL01000129">
    <property type="protein sequence ID" value="RIQ22879.1"/>
    <property type="molecule type" value="Genomic_DNA"/>
</dbReference>
<dbReference type="AlphaFoldDB" id="A0A418KR87"/>
<gene>
    <name evidence="1" type="ORF">DY240_13210</name>
</gene>
<reference evidence="1 2" key="1">
    <citation type="submission" date="2018-09" db="EMBL/GenBank/DDBJ databases">
        <title>Isolation, diversity and antifungal activity of actinobacteria from wheat.</title>
        <authorList>
            <person name="Han C."/>
        </authorList>
    </citation>
    <scope>NUCLEOTIDE SEQUENCE [LARGE SCALE GENOMIC DNA]</scope>
    <source>
        <strain evidence="1 2">NEAU-YY265</strain>
    </source>
</reference>
<sequence>MELSPTAGATTAIDMRMTVNSTMSLDGQEAPSTPTPTMIMGMTLTVDDVTDDEITMSVTYDRVEVEGGDPTLQGLLDSMVGITGTVTTTRSGAFVDGKMDTSGVDPTLAPTMQQIDSQLANLTVPLPTEPVGAGATWEVATALDSQGFAFCNTFSYTLTSFDGDAYELAVETVQHAEPTTIEQGGASVELIEGSGSGTGTTGGRLSFPIAVSGSTDSNTSIAMAVDDGSTEQTLEMDMAIQMELSPRE</sequence>
<dbReference type="Proteomes" id="UP000284057">
    <property type="component" value="Unassembled WGS sequence"/>
</dbReference>